<keyword evidence="2" id="KW-1185">Reference proteome</keyword>
<organism evidence="1 2">
    <name type="scientific">Aspergillus ibericus CBS 121593</name>
    <dbReference type="NCBI Taxonomy" id="1448316"/>
    <lineage>
        <taxon>Eukaryota</taxon>
        <taxon>Fungi</taxon>
        <taxon>Dikarya</taxon>
        <taxon>Ascomycota</taxon>
        <taxon>Pezizomycotina</taxon>
        <taxon>Eurotiomycetes</taxon>
        <taxon>Eurotiomycetidae</taxon>
        <taxon>Eurotiales</taxon>
        <taxon>Aspergillaceae</taxon>
        <taxon>Aspergillus</taxon>
        <taxon>Aspergillus subgen. Circumdati</taxon>
    </lineage>
</organism>
<evidence type="ECO:0000313" key="2">
    <source>
        <dbReference type="Proteomes" id="UP000249402"/>
    </source>
</evidence>
<dbReference type="AlphaFoldDB" id="A0A395H8U0"/>
<dbReference type="VEuPathDB" id="FungiDB:BO80DRAFT_254877"/>
<reference evidence="1 2" key="1">
    <citation type="submission" date="2018-02" db="EMBL/GenBank/DDBJ databases">
        <title>The genomes of Aspergillus section Nigri reveals drivers in fungal speciation.</title>
        <authorList>
            <consortium name="DOE Joint Genome Institute"/>
            <person name="Vesth T.C."/>
            <person name="Nybo J."/>
            <person name="Theobald S."/>
            <person name="Brandl J."/>
            <person name="Frisvad J.C."/>
            <person name="Nielsen K.F."/>
            <person name="Lyhne E.K."/>
            <person name="Kogle M.E."/>
            <person name="Kuo A."/>
            <person name="Riley R."/>
            <person name="Clum A."/>
            <person name="Nolan M."/>
            <person name="Lipzen A."/>
            <person name="Salamov A."/>
            <person name="Henrissat B."/>
            <person name="Wiebenga A."/>
            <person name="De vries R.P."/>
            <person name="Grigoriev I.V."/>
            <person name="Mortensen U.H."/>
            <person name="Andersen M.R."/>
            <person name="Baker S.E."/>
        </authorList>
    </citation>
    <scope>NUCLEOTIDE SEQUENCE [LARGE SCALE GENOMIC DNA]</scope>
    <source>
        <strain evidence="1 2">CBS 121593</strain>
    </source>
</reference>
<sequence>MFPPHYLHSDTLSTLCALPRLLPSERFLPPSFFSLLHLLISTSSSSPPFNPTTHPHQFNYPPDSPSGLTCGFSFSPSLGSCGSRRPAILVQSKHLCPGPLSCLPS</sequence>
<evidence type="ECO:0000313" key="1">
    <source>
        <dbReference type="EMBL" id="RAL04056.1"/>
    </source>
</evidence>
<protein>
    <submittedName>
        <fullName evidence="1">Uncharacterized protein</fullName>
    </submittedName>
</protein>
<dbReference type="GeneID" id="37219531"/>
<dbReference type="RefSeq" id="XP_025578383.1">
    <property type="nucleotide sequence ID" value="XM_025714666.1"/>
</dbReference>
<proteinExistence type="predicted"/>
<accession>A0A395H8U0</accession>
<gene>
    <name evidence="1" type="ORF">BO80DRAFT_254877</name>
</gene>
<name>A0A395H8U0_9EURO</name>
<dbReference type="EMBL" id="KZ824425">
    <property type="protein sequence ID" value="RAL04056.1"/>
    <property type="molecule type" value="Genomic_DNA"/>
</dbReference>
<dbReference type="Proteomes" id="UP000249402">
    <property type="component" value="Unassembled WGS sequence"/>
</dbReference>